<sequence length="350" mass="40774">MVPLFSMMTPSTNTKSTLRKNAVLFGNGLIRTLGSPSSIDLLKETVCPPCNGGEGCKQDIYCPFRDQGDYLPFPLIYEYLILKKQKRHPEADMGKVSSDVRDRLKKKLEEFTPQKYPGSVLHQLAALPIDDYLTTNYDTFLVQILESQHYKTSQRRNSETKYSIRRHVCMEKERRSLRIWNIHGTYNEKPSSFTIQYGYEHYCGCIGKIDSYLKGTYTYWVQKQKKEIAGIPEKLRKPQLQLEESWIDLFFFSNVYIMGLNLSSEEIDLLYILNLRSRWLRDSKKARCIQNRIVFYGQPAKAMKALLEEFDVEVCSSSPTPPGKNAKGTDYEKYYRAVLRDIQYRIKQAH</sequence>
<name>A0A6N2UTF6_9BACT</name>
<dbReference type="Pfam" id="PF13289">
    <property type="entry name" value="SIR2_2"/>
    <property type="match status" value="1"/>
</dbReference>
<organism evidence="1">
    <name type="scientific">Akkermansia muciniphila</name>
    <dbReference type="NCBI Taxonomy" id="239935"/>
    <lineage>
        <taxon>Bacteria</taxon>
        <taxon>Pseudomonadati</taxon>
        <taxon>Verrucomicrobiota</taxon>
        <taxon>Verrucomicrobiia</taxon>
        <taxon>Verrucomicrobiales</taxon>
        <taxon>Akkermansiaceae</taxon>
        <taxon>Akkermansia</taxon>
    </lineage>
</organism>
<evidence type="ECO:0000313" key="1">
    <source>
        <dbReference type="EMBL" id="VYT20950.1"/>
    </source>
</evidence>
<dbReference type="AlphaFoldDB" id="A0A6N2UTF6"/>
<gene>
    <name evidence="1" type="ORF">AMLFYP55_01089</name>
</gene>
<dbReference type="OrthoDB" id="198887at2"/>
<accession>A0A6N2UTF6</accession>
<protein>
    <submittedName>
        <fullName evidence="1">Uncharacterized protein</fullName>
    </submittedName>
</protein>
<proteinExistence type="predicted"/>
<dbReference type="EMBL" id="CACRSS010000020">
    <property type="protein sequence ID" value="VYT20950.1"/>
    <property type="molecule type" value="Genomic_DNA"/>
</dbReference>
<reference evidence="1" key="1">
    <citation type="submission" date="2019-11" db="EMBL/GenBank/DDBJ databases">
        <authorList>
            <person name="Feng L."/>
        </authorList>
    </citation>
    <scope>NUCLEOTIDE SEQUENCE</scope>
    <source>
        <strain evidence="1">AMuciniphilaLFYP55</strain>
    </source>
</reference>